<evidence type="ECO:0000313" key="2">
    <source>
        <dbReference type="Proteomes" id="UP000717996"/>
    </source>
</evidence>
<dbReference type="Proteomes" id="UP000717996">
    <property type="component" value="Unassembled WGS sequence"/>
</dbReference>
<comment type="caution">
    <text evidence="1">The sequence shown here is derived from an EMBL/GenBank/DDBJ whole genome shotgun (WGS) entry which is preliminary data.</text>
</comment>
<evidence type="ECO:0000313" key="1">
    <source>
        <dbReference type="EMBL" id="KAG1550544.1"/>
    </source>
</evidence>
<organism evidence="1 2">
    <name type="scientific">Rhizopus oryzae</name>
    <name type="common">Mucormycosis agent</name>
    <name type="synonym">Rhizopus arrhizus var. delemar</name>
    <dbReference type="NCBI Taxonomy" id="64495"/>
    <lineage>
        <taxon>Eukaryota</taxon>
        <taxon>Fungi</taxon>
        <taxon>Fungi incertae sedis</taxon>
        <taxon>Mucoromycota</taxon>
        <taxon>Mucoromycotina</taxon>
        <taxon>Mucoromycetes</taxon>
        <taxon>Mucorales</taxon>
        <taxon>Mucorineae</taxon>
        <taxon>Rhizopodaceae</taxon>
        <taxon>Rhizopus</taxon>
    </lineage>
</organism>
<name>A0A9P7CEP3_RHIOR</name>
<protein>
    <submittedName>
        <fullName evidence="1">Uncharacterized protein</fullName>
    </submittedName>
</protein>
<dbReference type="AlphaFoldDB" id="A0A9P7CEP3"/>
<sequence>MLQSADNTASLYLFCTRSQYDWSSSEFMTNVLHMKMPFPTSLLLYDIVRKSIIEFCLPISKLDYHPPTTIRAAEKLKNKAQRVEYQTFEHLW</sequence>
<proteinExistence type="predicted"/>
<dbReference type="EMBL" id="JAANIT010000203">
    <property type="protein sequence ID" value="KAG1550544.1"/>
    <property type="molecule type" value="Genomic_DNA"/>
</dbReference>
<gene>
    <name evidence="1" type="ORF">G6F51_002384</name>
</gene>
<accession>A0A9P7CEP3</accession>
<dbReference type="OrthoDB" id="2284342at2759"/>
<reference evidence="1" key="1">
    <citation type="journal article" date="2020" name="Microb. Genom.">
        <title>Genetic diversity of clinical and environmental Mucorales isolates obtained from an investigation of mucormycosis cases among solid organ transplant recipients.</title>
        <authorList>
            <person name="Nguyen M.H."/>
            <person name="Kaul D."/>
            <person name="Muto C."/>
            <person name="Cheng S.J."/>
            <person name="Richter R.A."/>
            <person name="Bruno V.M."/>
            <person name="Liu G."/>
            <person name="Beyhan S."/>
            <person name="Sundermann A.J."/>
            <person name="Mounaud S."/>
            <person name="Pasculle A.W."/>
            <person name="Nierman W.C."/>
            <person name="Driscoll E."/>
            <person name="Cumbie R."/>
            <person name="Clancy C.J."/>
            <person name="Dupont C.L."/>
        </authorList>
    </citation>
    <scope>NUCLEOTIDE SEQUENCE</scope>
    <source>
        <strain evidence="1">GL16</strain>
    </source>
</reference>